<evidence type="ECO:0000256" key="1">
    <source>
        <dbReference type="SAM" id="SignalP"/>
    </source>
</evidence>
<keyword evidence="1" id="KW-0732">Signal</keyword>
<reference evidence="3 4" key="1">
    <citation type="submission" date="2018-08" db="EMBL/GenBank/DDBJ databases">
        <title>Genomic taxonomy of the Vibrionaceae family.</title>
        <authorList>
            <person name="Gomez-Gil B."/>
            <person name="Tanaka M."/>
            <person name="Sawabe T."/>
            <person name="Enciso-Ibarra K."/>
        </authorList>
    </citation>
    <scope>NUCLEOTIDE SEQUENCE [LARGE SCALE GENOMIC DNA]</scope>
    <source>
        <strain evidence="3 4">CAIM 1831</strain>
    </source>
</reference>
<dbReference type="NCBIfam" id="TIGR02595">
    <property type="entry name" value="PEP_CTERM"/>
    <property type="match status" value="1"/>
</dbReference>
<dbReference type="Gene3D" id="2.130.10.10">
    <property type="entry name" value="YVTN repeat-like/Quinoprotein amine dehydrogenase"/>
    <property type="match status" value="1"/>
</dbReference>
<dbReference type="SUPFAM" id="SSF63825">
    <property type="entry name" value="YWTD domain"/>
    <property type="match status" value="1"/>
</dbReference>
<evidence type="ECO:0000259" key="2">
    <source>
        <dbReference type="Pfam" id="PF07589"/>
    </source>
</evidence>
<dbReference type="InterPro" id="IPR013424">
    <property type="entry name" value="Ice-binding_C"/>
</dbReference>
<dbReference type="Proteomes" id="UP000262832">
    <property type="component" value="Chromosome II"/>
</dbReference>
<gene>
    <name evidence="3" type="ORF">D1115_22175</name>
</gene>
<dbReference type="RefSeq" id="WP_128813440.1">
    <property type="nucleotide sequence ID" value="NZ_CP032094.1"/>
</dbReference>
<feature type="signal peptide" evidence="1">
    <location>
        <begin position="1"/>
        <end position="22"/>
    </location>
</feature>
<dbReference type="EMBL" id="CP032094">
    <property type="protein sequence ID" value="AXY03554.1"/>
    <property type="molecule type" value="Genomic_DNA"/>
</dbReference>
<accession>A0ABM6Z031</accession>
<feature type="domain" description="Ice-binding protein C-terminal" evidence="2">
    <location>
        <begin position="226"/>
        <end position="248"/>
    </location>
</feature>
<dbReference type="Pfam" id="PF07589">
    <property type="entry name" value="PEP-CTERM"/>
    <property type="match status" value="1"/>
</dbReference>
<evidence type="ECO:0000313" key="4">
    <source>
        <dbReference type="Proteomes" id="UP000262832"/>
    </source>
</evidence>
<dbReference type="InterPro" id="IPR015943">
    <property type="entry name" value="WD40/YVTN_repeat-like_dom_sf"/>
</dbReference>
<keyword evidence="4" id="KW-1185">Reference proteome</keyword>
<proteinExistence type="predicted"/>
<evidence type="ECO:0000313" key="3">
    <source>
        <dbReference type="EMBL" id="AXY03554.1"/>
    </source>
</evidence>
<sequence>MRSNKFLMLATIGIFTSFSANATFIGDSAGGLWDYDTGTNSSTFIGNSGTMFDIALDPISSALYGVSGNGNLYEINQADASTTLVGDTNRFINGLTFGSDGTLYGSGGGNLFSINTSNAATSVIGSGSYSSSGDIAFDDMGNLFLSSTTGPNNSLWLIDEMTGSGTEIGDIGFDDVYGLNYTDGTLYGFTEGAETISIDTNTGVGTFVSNNQIRAFGADGAGGVDIPEPSSLALLGLGVLGLGAWRRKRQ</sequence>
<organism evidence="3 4">
    <name type="scientific">Vibrio alfacsensis</name>
    <dbReference type="NCBI Taxonomy" id="1074311"/>
    <lineage>
        <taxon>Bacteria</taxon>
        <taxon>Pseudomonadati</taxon>
        <taxon>Pseudomonadota</taxon>
        <taxon>Gammaproteobacteria</taxon>
        <taxon>Vibrionales</taxon>
        <taxon>Vibrionaceae</taxon>
        <taxon>Vibrio</taxon>
    </lineage>
</organism>
<feature type="chain" id="PRO_5047476509" evidence="1">
    <location>
        <begin position="23"/>
        <end position="250"/>
    </location>
</feature>
<name>A0ABM6Z031_9VIBR</name>
<protein>
    <submittedName>
        <fullName evidence="3">PEP-CTERM sorting domain-containing protein</fullName>
    </submittedName>
</protein>